<organism evidence="1 2">
    <name type="scientific">Pluralibacter gergoviae</name>
    <name type="common">Enterobacter gergoviae</name>
    <dbReference type="NCBI Taxonomy" id="61647"/>
    <lineage>
        <taxon>Bacteria</taxon>
        <taxon>Pseudomonadati</taxon>
        <taxon>Pseudomonadota</taxon>
        <taxon>Gammaproteobacteria</taxon>
        <taxon>Enterobacterales</taxon>
        <taxon>Enterobacteriaceae</taxon>
        <taxon>Pluralibacter</taxon>
    </lineage>
</organism>
<name>A0AAW8HWR7_PLUGE</name>
<reference evidence="1" key="1">
    <citation type="submission" date="2023-08" db="EMBL/GenBank/DDBJ databases">
        <title>WGS of pathogenic bacterial species, Los Angeles County Public Health Laboratories.</title>
        <authorList>
            <person name="Garrigues J.M."/>
            <person name="Green N.M."/>
        </authorList>
    </citation>
    <scope>NUCLEOTIDE SEQUENCE</scope>
    <source>
        <strain evidence="1">LACPHL-BACT-2023-00068</strain>
    </source>
</reference>
<comment type="caution">
    <text evidence="1">The sequence shown here is derived from an EMBL/GenBank/DDBJ whole genome shotgun (WGS) entry which is preliminary data.</text>
</comment>
<dbReference type="AlphaFoldDB" id="A0AAW8HWR7"/>
<sequence length="87" mass="9959">MNTNFCFPHPEAAIANATLLREESYPRSFTQAERTRERMTRARTGLVHVMTEILPGVEQEQSENIHYWLDAVLSIVDITKIDAEGQL</sequence>
<dbReference type="GeneID" id="61383632"/>
<gene>
    <name evidence="1" type="ORF">RBJ30_25685</name>
</gene>
<accession>A0AAW8HWR7</accession>
<proteinExistence type="predicted"/>
<dbReference type="RefSeq" id="WP_045288116.1">
    <property type="nucleotide sequence ID" value="NZ_CP020388.1"/>
</dbReference>
<protein>
    <submittedName>
        <fullName evidence="1">Nicotinic acetylcholine receptor subunit beta</fullName>
    </submittedName>
</protein>
<evidence type="ECO:0000313" key="2">
    <source>
        <dbReference type="Proteomes" id="UP001236270"/>
    </source>
</evidence>
<keyword evidence="1" id="KW-0675">Receptor</keyword>
<dbReference type="EMBL" id="JAVDNV010000030">
    <property type="protein sequence ID" value="MDQ2312442.1"/>
    <property type="molecule type" value="Genomic_DNA"/>
</dbReference>
<dbReference type="Proteomes" id="UP001236270">
    <property type="component" value="Unassembled WGS sequence"/>
</dbReference>
<evidence type="ECO:0000313" key="1">
    <source>
        <dbReference type="EMBL" id="MDQ2312442.1"/>
    </source>
</evidence>